<dbReference type="EMBL" id="CP082237">
    <property type="protein sequence ID" value="QZT33522.1"/>
    <property type="molecule type" value="Genomic_DNA"/>
</dbReference>
<evidence type="ECO:0000256" key="1">
    <source>
        <dbReference type="SAM" id="Phobius"/>
    </source>
</evidence>
<dbReference type="RefSeq" id="WP_007506310.1">
    <property type="nucleotide sequence ID" value="NZ_AFCE01000164.1"/>
</dbReference>
<dbReference type="EMBL" id="AFCE01000164">
    <property type="protein sequence ID" value="EGL81588.1"/>
    <property type="molecule type" value="Genomic_DNA"/>
</dbReference>
<evidence type="ECO:0000313" key="4">
    <source>
        <dbReference type="Proteomes" id="UP000010716"/>
    </source>
</evidence>
<dbReference type="KEGG" id="cthu:HUR95_14940"/>
<name>F5LAL6_CALTT</name>
<evidence type="ECO:0000313" key="2">
    <source>
        <dbReference type="EMBL" id="EGL81588.1"/>
    </source>
</evidence>
<dbReference type="eggNOG" id="COG4726">
    <property type="taxonomic scope" value="Bacteria"/>
</dbReference>
<evidence type="ECO:0000313" key="3">
    <source>
        <dbReference type="EMBL" id="QZT33522.1"/>
    </source>
</evidence>
<reference evidence="2 4" key="1">
    <citation type="journal article" date="2011" name="J. Bacteriol.">
        <title>Draft genome sequence of the thermoalkaliphilic Caldalkalibacillus thermarum strain TA2.A1.</title>
        <authorList>
            <person name="Kalamorz F."/>
            <person name="Keis S."/>
            <person name="McMillan D.G."/>
            <person name="Olsson K."/>
            <person name="Stanton J.A."/>
            <person name="Stockwell P."/>
            <person name="Black M.A."/>
            <person name="Klingeman D.M."/>
            <person name="Land M.L."/>
            <person name="Han C.S."/>
            <person name="Martin S.L."/>
            <person name="Becher S.A."/>
            <person name="Peddie C.J."/>
            <person name="Morgan H.W."/>
            <person name="Matthies D."/>
            <person name="Preiss L."/>
            <person name="Meier T."/>
            <person name="Brown S.D."/>
            <person name="Cook G.M."/>
        </authorList>
    </citation>
    <scope>NUCLEOTIDE SEQUENCE [LARGE SCALE GENOMIC DNA]</scope>
    <source>
        <strain evidence="2 4">TA2.A1</strain>
    </source>
</reference>
<dbReference type="Proteomes" id="UP000010716">
    <property type="component" value="Unassembled WGS sequence"/>
</dbReference>
<dbReference type="OrthoDB" id="2730934at2"/>
<organism evidence="2 4">
    <name type="scientific">Caldalkalibacillus thermarum (strain TA2.A1)</name>
    <dbReference type="NCBI Taxonomy" id="986075"/>
    <lineage>
        <taxon>Bacteria</taxon>
        <taxon>Bacillati</taxon>
        <taxon>Bacillota</taxon>
        <taxon>Bacilli</taxon>
        <taxon>Bacillales</taxon>
        <taxon>Bacillaceae</taxon>
        <taxon>Caldalkalibacillus</taxon>
    </lineage>
</organism>
<gene>
    <name evidence="2" type="ORF">CathTA2_2951</name>
    <name evidence="3" type="ORF">HUR95_14940</name>
</gene>
<keyword evidence="1" id="KW-0812">Transmembrane</keyword>
<protein>
    <submittedName>
        <fullName evidence="3">Pilus assembly PilX N-terminal domain-containing protein</fullName>
    </submittedName>
</protein>
<evidence type="ECO:0000313" key="5">
    <source>
        <dbReference type="Proteomes" id="UP000825179"/>
    </source>
</evidence>
<sequence length="612" mass="68430">MGRTNNMLKAEAGSALVLTLLMVLIVTVLGLTLIRQTISGAYQTELREADVQAQYMAESGVEYFMAYIQNNLAPLEGLEPAEFEQQVLWMLGKFQGEGFKRHFDGGQGSYHLTVLSIEQASDDPDVLTRHVKLKSKGYSAKNSQRPAVITATVAIGARQIPDALDYALGAYNPCAGRSDGNCANQGSDNVKGEGNLFLHGGVSVVGDLYVENNLITKNKGIIDRGTNWVNSDFPSIESPVKGVQPRLALGNELYIFQSDTNYQNHINREQFNTHGYIQVTASHSQAFAAGYAPRLVQRLPDFTPVHITGEKQHYYYSVRDHAHLPNVQHVRVSSNGALEPRQDYGNVLPFRRDCFLWWCDDNYNTNVRLSNGNYTFNRLAVDGDLRITGNTNSFRSVTFKEGLYVAGDLIIGNESTSDYIPNYDKLEIRGPIYVGGNLKIQGANVRFDSVIYVEGKTEIRFASLEGIREQIDGETVEKSLVLFGQGDILIANINVFRSHNEQLNRLRGFFYSEGFLEMYGVGSNLQIEGGVFGRKVVLNATKGDVHDRYPGSGYFSARYNNQNVWFRQDQPQLPPELSRLRIVYNPELIKNPPQGMPKVEGLEVKLIERRID</sequence>
<keyword evidence="1" id="KW-1133">Transmembrane helix</keyword>
<keyword evidence="1" id="KW-0472">Membrane</keyword>
<reference evidence="3 5" key="2">
    <citation type="journal article" date="2020" name="Extremophiles">
        <title>Genomic analysis of Caldalkalibacillus thermarum TA2.A1 reveals aerobic alkaliphilic metabolism and evolutionary hallmarks linking alkaliphilic bacteria and plant life.</title>
        <authorList>
            <person name="de Jong S.I."/>
            <person name="van den Broek M.A."/>
            <person name="Merkel A.Y."/>
            <person name="de la Torre Cortes P."/>
            <person name="Kalamorz F."/>
            <person name="Cook G.M."/>
            <person name="van Loosdrecht M.C.M."/>
            <person name="McMillan D.G.G."/>
        </authorList>
    </citation>
    <scope>NUCLEOTIDE SEQUENCE [LARGE SCALE GENOMIC DNA]</scope>
    <source>
        <strain evidence="3 5">TA2.A1</strain>
    </source>
</reference>
<dbReference type="Proteomes" id="UP000825179">
    <property type="component" value="Chromosome"/>
</dbReference>
<reference evidence="3" key="3">
    <citation type="submission" date="2021-08" db="EMBL/GenBank/DDBJ databases">
        <authorList>
            <person name="de Jong S."/>
            <person name="van den Broek M."/>
            <person name="Merkel A."/>
            <person name="de la Torre Cortes P."/>
            <person name="Kalamorz F."/>
            <person name="Cook G."/>
            <person name="van Loosdrecht M."/>
            <person name="McMillan D."/>
        </authorList>
    </citation>
    <scope>NUCLEOTIDE SEQUENCE</scope>
    <source>
        <strain evidence="3">TA2.A1</strain>
    </source>
</reference>
<proteinExistence type="predicted"/>
<feature type="transmembrane region" description="Helical" evidence="1">
    <location>
        <begin position="12"/>
        <end position="34"/>
    </location>
</feature>
<dbReference type="AlphaFoldDB" id="F5LAL6"/>
<accession>F5LAL6</accession>
<keyword evidence="5" id="KW-1185">Reference proteome</keyword>